<dbReference type="Proteomes" id="UP000001578">
    <property type="component" value="Chromosome"/>
</dbReference>
<dbReference type="eggNOG" id="ENOG5032Y0U">
    <property type="taxonomic scope" value="Bacteria"/>
</dbReference>
<proteinExistence type="predicted"/>
<protein>
    <recommendedName>
        <fullName evidence="4">YlaH-like protein</fullName>
    </recommendedName>
</protein>
<organism evidence="2 3">
    <name type="scientific">Geobacillus thermodenitrificans (strain NG80-2)</name>
    <dbReference type="NCBI Taxonomy" id="420246"/>
    <lineage>
        <taxon>Bacteria</taxon>
        <taxon>Bacillati</taxon>
        <taxon>Bacillota</taxon>
        <taxon>Bacilli</taxon>
        <taxon>Bacillales</taxon>
        <taxon>Anoxybacillaceae</taxon>
        <taxon>Geobacillus</taxon>
    </lineage>
</organism>
<feature type="transmembrane region" description="Helical" evidence="1">
    <location>
        <begin position="58"/>
        <end position="77"/>
    </location>
</feature>
<dbReference type="HOGENOM" id="CLU_151140_0_0_9"/>
<sequence length="107" mass="12114">MGGNRVNVLERLTFFASLYDVHEDPERGMWLLYATVLLLSALVYRLGFARRLPLLKSVIIYTLLALGCTILTFFAVFLPIAEGLTVAALVLIIYKIRLKEAKQEEQP</sequence>
<feature type="transmembrane region" description="Helical" evidence="1">
    <location>
        <begin position="28"/>
        <end position="46"/>
    </location>
</feature>
<keyword evidence="1" id="KW-1133">Transmembrane helix</keyword>
<name>A4ILW0_GEOTN</name>
<evidence type="ECO:0000313" key="2">
    <source>
        <dbReference type="EMBL" id="ABO66314.1"/>
    </source>
</evidence>
<reference evidence="2 3" key="1">
    <citation type="journal article" date="2007" name="Proc. Natl. Acad. Sci. U.S.A.">
        <title>Genome and proteome of long-chain alkane degrading Geobacillus thermodenitrificans NG80-2 isolated from a deep-subsurface oil reservoir.</title>
        <authorList>
            <person name="Feng L."/>
            <person name="Wang W."/>
            <person name="Cheng J."/>
            <person name="Ren Y."/>
            <person name="Zhao G."/>
            <person name="Gao C."/>
            <person name="Tang Y."/>
            <person name="Liu X."/>
            <person name="Han W."/>
            <person name="Peng X."/>
            <person name="Liu R."/>
            <person name="Wang L."/>
        </authorList>
    </citation>
    <scope>NUCLEOTIDE SEQUENCE [LARGE SCALE GENOMIC DNA]</scope>
    <source>
        <strain evidence="2 3">NG80-2</strain>
    </source>
</reference>
<dbReference type="Pfam" id="PF14036">
    <property type="entry name" value="YlaH"/>
    <property type="match status" value="1"/>
</dbReference>
<evidence type="ECO:0000313" key="3">
    <source>
        <dbReference type="Proteomes" id="UP000001578"/>
    </source>
</evidence>
<evidence type="ECO:0000256" key="1">
    <source>
        <dbReference type="SAM" id="Phobius"/>
    </source>
</evidence>
<keyword evidence="1" id="KW-0812">Transmembrane</keyword>
<dbReference type="KEGG" id="gtn:GTNG_0936"/>
<evidence type="ECO:0008006" key="4">
    <source>
        <dbReference type="Google" id="ProtNLM"/>
    </source>
</evidence>
<accession>A4ILW0</accession>
<dbReference type="InterPro" id="IPR025620">
    <property type="entry name" value="YlaH"/>
</dbReference>
<dbReference type="AlphaFoldDB" id="A4ILW0"/>
<gene>
    <name evidence="2" type="ordered locus">GTNG_0936</name>
</gene>
<dbReference type="EMBL" id="CP000557">
    <property type="protein sequence ID" value="ABO66314.1"/>
    <property type="molecule type" value="Genomic_DNA"/>
</dbReference>
<keyword evidence="1" id="KW-0472">Membrane</keyword>